<dbReference type="EMBL" id="LRBP01000001">
    <property type="protein sequence ID" value="OII75438.1"/>
    <property type="molecule type" value="Genomic_DNA"/>
</dbReference>
<dbReference type="VEuPathDB" id="CryptoDB:cubi_01959"/>
<protein>
    <submittedName>
        <fullName evidence="2">Uncharacterized protein</fullName>
    </submittedName>
</protein>
<evidence type="ECO:0000256" key="1">
    <source>
        <dbReference type="SAM" id="MobiDB-lite"/>
    </source>
</evidence>
<reference evidence="2 3" key="1">
    <citation type="submission" date="2016-10" db="EMBL/GenBank/DDBJ databases">
        <title>Reductive evolution of mitochondrial metabolism and differential evolution of invasion-related proteins in Cryptosporidium.</title>
        <authorList>
            <person name="Liu S."/>
            <person name="Roellig D.M."/>
            <person name="Guo Y."/>
            <person name="Li N."/>
            <person name="Frace M.A."/>
            <person name="Tang K."/>
            <person name="Zhang L."/>
            <person name="Feng Y."/>
            <person name="Xiao L."/>
        </authorList>
    </citation>
    <scope>NUCLEOTIDE SEQUENCE [LARGE SCALE GENOMIC DNA]</scope>
    <source>
        <strain evidence="2">39726</strain>
    </source>
</reference>
<evidence type="ECO:0000313" key="3">
    <source>
        <dbReference type="Proteomes" id="UP000186176"/>
    </source>
</evidence>
<organism evidence="2 3">
    <name type="scientific">Cryptosporidium ubiquitum</name>
    <dbReference type="NCBI Taxonomy" id="857276"/>
    <lineage>
        <taxon>Eukaryota</taxon>
        <taxon>Sar</taxon>
        <taxon>Alveolata</taxon>
        <taxon>Apicomplexa</taxon>
        <taxon>Conoidasida</taxon>
        <taxon>Coccidia</taxon>
        <taxon>Eucoccidiorida</taxon>
        <taxon>Eimeriorina</taxon>
        <taxon>Cryptosporidiidae</taxon>
        <taxon>Cryptosporidium</taxon>
    </lineage>
</organism>
<dbReference type="GeneID" id="39978750"/>
<dbReference type="Proteomes" id="UP000186176">
    <property type="component" value="Unassembled WGS sequence"/>
</dbReference>
<dbReference type="AlphaFoldDB" id="A0A1J4MML5"/>
<name>A0A1J4MML5_9CRYT</name>
<comment type="caution">
    <text evidence="2">The sequence shown here is derived from an EMBL/GenBank/DDBJ whole genome shotgun (WGS) entry which is preliminary data.</text>
</comment>
<feature type="region of interest" description="Disordered" evidence="1">
    <location>
        <begin position="530"/>
        <end position="554"/>
    </location>
</feature>
<accession>A0A1J4MML5</accession>
<keyword evidence="3" id="KW-1185">Reference proteome</keyword>
<dbReference type="RefSeq" id="XP_028876445.1">
    <property type="nucleotide sequence ID" value="XM_029018971.1"/>
</dbReference>
<dbReference type="OrthoDB" id="340310at2759"/>
<gene>
    <name evidence="2" type="ORF">cubi_01959</name>
</gene>
<proteinExistence type="predicted"/>
<evidence type="ECO:0000313" key="2">
    <source>
        <dbReference type="EMBL" id="OII75438.1"/>
    </source>
</evidence>
<sequence length="554" mass="65110">MKLKKSLFMTFAINTVILGLFKLAYSTDYENLVRRKINKTEEPGILRENDLLRRGGDGKKVRKDVELELELEAFKVASELSTSFVRKVPEQFKEIYRKSDGRAESMYKNCIYSFLLLTKKGTVSPVLYVRTLVYRLGNNYYFNLGEINDKNERENAELIRLKVGQALHLFCMKASSLYYSKDETRPLNRKIKKEMAKLEETESFEDISSYNDDDNNEERAEIREIMFYLTELLNNDVLNVEIDDNMFKKKKGIKSIFEIGTERRMDRERIKEYENMVRLVRVPLPESRLRDRYGQIHHPDAENKLGVSARVQRESDKIKSKLDQIRRDEKIIMGGHERFVDFERRKFLEAALKRNQVLSFEKNRKMISEREDKNDQSREARLKCECDNEDDCECRIVDLYGKVLGKPVSLKLEEDLFNDHQIFRKKNKNRKAEVKYFKGLIYENYNSKGNQYDLENQNSQGEFGISRRKNLYVPNSYVEIPLTGLSKLQLLTLEQLSGIDINARSSTECLPRIKEINHEKNIKVSESVPINEDSKSSTLKKSKSILSNRNRNYV</sequence>